<dbReference type="RefSeq" id="WP_377178508.1">
    <property type="nucleotide sequence ID" value="NZ_JBHTMY010000003.1"/>
</dbReference>
<dbReference type="Gene3D" id="2.170.130.10">
    <property type="entry name" value="TonB-dependent receptor, plug domain"/>
    <property type="match status" value="1"/>
</dbReference>
<protein>
    <submittedName>
        <fullName evidence="14">TonB-dependent receptor domain-containing protein</fullName>
    </submittedName>
</protein>
<feature type="domain" description="TonB-dependent receptor plug" evidence="13">
    <location>
        <begin position="121"/>
        <end position="219"/>
    </location>
</feature>
<comment type="subcellular location">
    <subcellularLocation>
        <location evidence="1 10">Cell outer membrane</location>
        <topology evidence="1 10">Multi-pass membrane protein</topology>
    </subcellularLocation>
</comment>
<evidence type="ECO:0000256" key="2">
    <source>
        <dbReference type="ARBA" id="ARBA00022448"/>
    </source>
</evidence>
<dbReference type="Pfam" id="PF13715">
    <property type="entry name" value="CarbopepD_reg_2"/>
    <property type="match status" value="1"/>
</dbReference>
<dbReference type="InterPro" id="IPR000531">
    <property type="entry name" value="Beta-barrel_TonB"/>
</dbReference>
<evidence type="ECO:0000256" key="10">
    <source>
        <dbReference type="PROSITE-ProRule" id="PRU01360"/>
    </source>
</evidence>
<feature type="domain" description="TonB-dependent receptor-like beta-barrel" evidence="12">
    <location>
        <begin position="260"/>
        <end position="730"/>
    </location>
</feature>
<dbReference type="InterPro" id="IPR039426">
    <property type="entry name" value="TonB-dep_rcpt-like"/>
</dbReference>
<evidence type="ECO:0000256" key="5">
    <source>
        <dbReference type="ARBA" id="ARBA00022729"/>
    </source>
</evidence>
<dbReference type="PANTHER" id="PTHR30069:SF29">
    <property type="entry name" value="HEMOGLOBIN AND HEMOGLOBIN-HAPTOGLOBIN-BINDING PROTEIN 1-RELATED"/>
    <property type="match status" value="1"/>
</dbReference>
<comment type="caution">
    <text evidence="14">The sequence shown here is derived from an EMBL/GenBank/DDBJ whole genome shotgun (WGS) entry which is preliminary data.</text>
</comment>
<dbReference type="Proteomes" id="UP001597201">
    <property type="component" value="Unassembled WGS sequence"/>
</dbReference>
<dbReference type="SUPFAM" id="SSF56935">
    <property type="entry name" value="Porins"/>
    <property type="match status" value="1"/>
</dbReference>
<dbReference type="PROSITE" id="PS52016">
    <property type="entry name" value="TONB_DEPENDENT_REC_3"/>
    <property type="match status" value="1"/>
</dbReference>
<keyword evidence="4 10" id="KW-0812">Transmembrane</keyword>
<evidence type="ECO:0000259" key="13">
    <source>
        <dbReference type="Pfam" id="PF07715"/>
    </source>
</evidence>
<evidence type="ECO:0000256" key="9">
    <source>
        <dbReference type="ARBA" id="ARBA00023237"/>
    </source>
</evidence>
<dbReference type="InterPro" id="IPR037066">
    <property type="entry name" value="Plug_dom_sf"/>
</dbReference>
<evidence type="ECO:0000256" key="1">
    <source>
        <dbReference type="ARBA" id="ARBA00004571"/>
    </source>
</evidence>
<dbReference type="Pfam" id="PF07715">
    <property type="entry name" value="Plug"/>
    <property type="match status" value="1"/>
</dbReference>
<evidence type="ECO:0000313" key="15">
    <source>
        <dbReference type="Proteomes" id="UP001597201"/>
    </source>
</evidence>
<keyword evidence="6 11" id="KW-0798">TonB box</keyword>
<keyword evidence="9 10" id="KW-0998">Cell outer membrane</keyword>
<evidence type="ECO:0000256" key="7">
    <source>
        <dbReference type="ARBA" id="ARBA00023136"/>
    </source>
</evidence>
<organism evidence="14 15">
    <name type="scientific">Namhaeicola litoreus</name>
    <dbReference type="NCBI Taxonomy" id="1052145"/>
    <lineage>
        <taxon>Bacteria</taxon>
        <taxon>Pseudomonadati</taxon>
        <taxon>Bacteroidota</taxon>
        <taxon>Flavobacteriia</taxon>
        <taxon>Flavobacteriales</taxon>
        <taxon>Flavobacteriaceae</taxon>
        <taxon>Namhaeicola</taxon>
    </lineage>
</organism>
<keyword evidence="2 10" id="KW-0813">Transport</keyword>
<reference evidence="15" key="1">
    <citation type="journal article" date="2019" name="Int. J. Syst. Evol. Microbiol.">
        <title>The Global Catalogue of Microorganisms (GCM) 10K type strain sequencing project: providing services to taxonomists for standard genome sequencing and annotation.</title>
        <authorList>
            <consortium name="The Broad Institute Genomics Platform"/>
            <consortium name="The Broad Institute Genome Sequencing Center for Infectious Disease"/>
            <person name="Wu L."/>
            <person name="Ma J."/>
        </authorList>
    </citation>
    <scope>NUCLEOTIDE SEQUENCE [LARGE SCALE GENOMIC DNA]</scope>
    <source>
        <strain evidence="15">CCUG 61485</strain>
    </source>
</reference>
<evidence type="ECO:0000259" key="12">
    <source>
        <dbReference type="Pfam" id="PF00593"/>
    </source>
</evidence>
<keyword evidence="15" id="KW-1185">Reference proteome</keyword>
<dbReference type="InterPro" id="IPR036942">
    <property type="entry name" value="Beta-barrel_TonB_sf"/>
</dbReference>
<dbReference type="InterPro" id="IPR012910">
    <property type="entry name" value="Plug_dom"/>
</dbReference>
<keyword evidence="7 10" id="KW-0472">Membrane</keyword>
<dbReference type="Gene3D" id="2.40.170.20">
    <property type="entry name" value="TonB-dependent receptor, beta-barrel domain"/>
    <property type="match status" value="1"/>
</dbReference>
<evidence type="ECO:0000256" key="4">
    <source>
        <dbReference type="ARBA" id="ARBA00022692"/>
    </source>
</evidence>
<evidence type="ECO:0000256" key="8">
    <source>
        <dbReference type="ARBA" id="ARBA00023170"/>
    </source>
</evidence>
<dbReference type="InterPro" id="IPR008969">
    <property type="entry name" value="CarboxyPept-like_regulatory"/>
</dbReference>
<proteinExistence type="inferred from homology"/>
<keyword evidence="5" id="KW-0732">Signal</keyword>
<evidence type="ECO:0000256" key="6">
    <source>
        <dbReference type="ARBA" id="ARBA00023077"/>
    </source>
</evidence>
<evidence type="ECO:0000256" key="11">
    <source>
        <dbReference type="RuleBase" id="RU003357"/>
    </source>
</evidence>
<dbReference type="Pfam" id="PF00593">
    <property type="entry name" value="TonB_dep_Rec_b-barrel"/>
    <property type="match status" value="1"/>
</dbReference>
<dbReference type="PANTHER" id="PTHR30069">
    <property type="entry name" value="TONB-DEPENDENT OUTER MEMBRANE RECEPTOR"/>
    <property type="match status" value="1"/>
</dbReference>
<keyword evidence="3 10" id="KW-1134">Transmembrane beta strand</keyword>
<dbReference type="SUPFAM" id="SSF49464">
    <property type="entry name" value="Carboxypeptidase regulatory domain-like"/>
    <property type="match status" value="1"/>
</dbReference>
<comment type="similarity">
    <text evidence="10 11">Belongs to the TonB-dependent receptor family.</text>
</comment>
<name>A0ABW3Y219_9FLAO</name>
<evidence type="ECO:0000313" key="14">
    <source>
        <dbReference type="EMBL" id="MFD1315897.1"/>
    </source>
</evidence>
<dbReference type="Gene3D" id="2.60.40.1120">
    <property type="entry name" value="Carboxypeptidase-like, regulatory domain"/>
    <property type="match status" value="1"/>
</dbReference>
<gene>
    <name evidence="14" type="ORF">ACFQ39_09730</name>
</gene>
<keyword evidence="8 14" id="KW-0675">Receptor</keyword>
<dbReference type="EMBL" id="JBHTMY010000003">
    <property type="protein sequence ID" value="MFD1315897.1"/>
    <property type="molecule type" value="Genomic_DNA"/>
</dbReference>
<evidence type="ECO:0000256" key="3">
    <source>
        <dbReference type="ARBA" id="ARBA00022452"/>
    </source>
</evidence>
<sequence length="762" mass="86646">MKIKLIFIFFVFGLTIQGQNSLKGIVLNENQEPIENAEVYIELLHIGTTTEEDGSFVLKNIPKGNHKLTVNYLGYDTKNINIQATENDLEINIKLLPTIFHMDEVILSTPFHRLQSENVMKIESKSIQSLQKNGAPTLIESLTSIPGVEQFSTGTGIGKPVIRGLTGNRVLVYTQGVRLENQQFGDEHGLGLNESGIESVEIIKGPASLLYGSDALGGVLYFNPEKFAYQNDTKINISQDFFSNTLGSATSVGVKTSKDIFKFLVRGTYNTHSDYEIPNGDRITNTRFNEKDLKLGLGLNLNNYVSEIRYNYNDAEIGITEGINDQSTSKTLELPYQDIQNHIISLHNHFFLNKAKIDLNLGYVINNRKEFEEHEEEDHGFEPHEEEEHMEAALDMKLQTFTYDAKYYFPNFKKFETIMGVQGMFQSNKNFGEEILIPDATTNDIGFLATSIYNMNDKSLVQAGLRYDHRNLSTDSYEIHHHEHDEDESHEGDEIEIVDAIDKTYGNFTFSLGYKTKIFDKIVTRLNLASGFRAPNLAELTSYGVHHGTNRFEIGNPNLESERNFQTDLSLEYGNEHFEIFANGFYNSLNNYIYASPTGEFEDDYAVYEYIQNDAELYGGEFGIHLHPHPLDWLHLESNFEMVIGKQKNGDYLPLIPANKWSNTVRGEFAGNKIFDDIYLAMNLDSFFDQNKTNDFEANTEGYNLLNFRSGGNINFNKVEIQINFSINNLLDKEYISHLSALKIDEIPNPGRNFVLGLNFTI</sequence>
<accession>A0ABW3Y219</accession>